<evidence type="ECO:0000256" key="14">
    <source>
        <dbReference type="ARBA" id="ARBA00024861"/>
    </source>
</evidence>
<evidence type="ECO:0000256" key="7">
    <source>
        <dbReference type="ARBA" id="ARBA00022490"/>
    </source>
</evidence>
<evidence type="ECO:0000256" key="8">
    <source>
        <dbReference type="ARBA" id="ARBA00022605"/>
    </source>
</evidence>
<dbReference type="HAMAP" id="MF_01018">
    <property type="entry name" value="HisG_Short"/>
    <property type="match status" value="1"/>
</dbReference>
<evidence type="ECO:0000256" key="9">
    <source>
        <dbReference type="ARBA" id="ARBA00022676"/>
    </source>
</evidence>
<evidence type="ECO:0000256" key="5">
    <source>
        <dbReference type="ARBA" id="ARBA00011946"/>
    </source>
</evidence>
<evidence type="ECO:0000256" key="11">
    <source>
        <dbReference type="ARBA" id="ARBA00022741"/>
    </source>
</evidence>
<dbReference type="GO" id="GO:0005737">
    <property type="term" value="C:cytoplasm"/>
    <property type="evidence" value="ECO:0007669"/>
    <property type="project" value="UniProtKB-SubCell"/>
</dbReference>
<dbReference type="InterPro" id="IPR024893">
    <property type="entry name" value="ATP_PRibTrfase_HisG_short"/>
</dbReference>
<sequence>MSPITIALPKGRPYAATVRFLREAGLAGPELEPEEGRSLYVECPAQGTRFIIARDSDVPTYVEYGAADLGIVGKNVLMEAEPQVYELLDLGYSQCRIVVAAPAGVDPAQLLSGRTRQRVATKYPRITEAYFQSRGLQVETIFLHGSIEVAPKVGLADLIVDLVETGRTLRENNLVVLEEVGTSSMRLIANRAAYRLRAEQIGPIVQRLREQAGRRALAANA</sequence>
<evidence type="ECO:0000256" key="10">
    <source>
        <dbReference type="ARBA" id="ARBA00022679"/>
    </source>
</evidence>
<accession>A0A1Y2T2N8</accession>
<protein>
    <recommendedName>
        <fullName evidence="6 15">ATP phosphoribosyltransferase</fullName>
        <shortName evidence="15">ATP-PRT</shortName>
        <shortName evidence="15">ATP-PRTase</shortName>
        <ecNumber evidence="5 15">2.4.2.17</ecNumber>
    </recommendedName>
</protein>
<evidence type="ECO:0000256" key="15">
    <source>
        <dbReference type="HAMAP-Rule" id="MF_01018"/>
    </source>
</evidence>
<dbReference type="GO" id="GO:0005524">
    <property type="term" value="F:ATP binding"/>
    <property type="evidence" value="ECO:0007669"/>
    <property type="project" value="UniProtKB-KW"/>
</dbReference>
<dbReference type="SUPFAM" id="SSF53850">
    <property type="entry name" value="Periplasmic binding protein-like II"/>
    <property type="match status" value="1"/>
</dbReference>
<dbReference type="Proteomes" id="UP000194267">
    <property type="component" value="Unassembled WGS sequence"/>
</dbReference>
<dbReference type="InterPro" id="IPR013820">
    <property type="entry name" value="ATP_PRibTrfase_cat"/>
</dbReference>
<dbReference type="InterPro" id="IPR001348">
    <property type="entry name" value="ATP_PRibTrfase_HisG"/>
</dbReference>
<comment type="function">
    <text evidence="14 15">Catalyzes the condensation of ATP and 5-phosphoribose 1-diphosphate to form N'-(5'-phosphoribosyl)-ATP (PR-ATP). Has a crucial role in the pathway because the rate of histidine biosynthesis seems to be controlled primarily by regulation of HisG enzymatic activity.</text>
</comment>
<comment type="subunit">
    <text evidence="15">Heteromultimer composed of HisG and HisZ subunits.</text>
</comment>
<comment type="caution">
    <text evidence="17">The sequence shown here is derived from an EMBL/GenBank/DDBJ whole genome shotgun (WGS) entry which is preliminary data.</text>
</comment>
<dbReference type="Gene3D" id="3.40.190.10">
    <property type="entry name" value="Periplasmic binding protein-like II"/>
    <property type="match status" value="2"/>
</dbReference>
<dbReference type="PANTHER" id="PTHR21403">
    <property type="entry name" value="ATP PHOSPHORIBOSYLTRANSFERASE ATP-PRTASE"/>
    <property type="match status" value="1"/>
</dbReference>
<dbReference type="InterPro" id="IPR018198">
    <property type="entry name" value="ATP_PRibTrfase_CS"/>
</dbReference>
<dbReference type="GO" id="GO:0000105">
    <property type="term" value="P:L-histidine biosynthetic process"/>
    <property type="evidence" value="ECO:0007669"/>
    <property type="project" value="UniProtKB-UniRule"/>
</dbReference>
<keyword evidence="8 15" id="KW-0028">Amino-acid biosynthesis</keyword>
<keyword evidence="12 15" id="KW-0067">ATP-binding</keyword>
<keyword evidence="11 15" id="KW-0547">Nucleotide-binding</keyword>
<evidence type="ECO:0000256" key="3">
    <source>
        <dbReference type="ARBA" id="ARBA00004667"/>
    </source>
</evidence>
<dbReference type="EC" id="2.4.2.17" evidence="5 15"/>
<dbReference type="FunFam" id="3.40.190.10:FF:000008">
    <property type="entry name" value="ATP phosphoribosyltransferase"/>
    <property type="match status" value="1"/>
</dbReference>
<comment type="pathway">
    <text evidence="3 15">Amino-acid biosynthesis; L-histidine biosynthesis; L-histidine from 5-phospho-alpha-D-ribose 1-diphosphate: step 1/9.</text>
</comment>
<evidence type="ECO:0000313" key="17">
    <source>
        <dbReference type="EMBL" id="OTA40618.1"/>
    </source>
</evidence>
<dbReference type="AlphaFoldDB" id="A0A1Y2T2N8"/>
<feature type="domain" description="ATP phosphoribosyltransferase catalytic" evidence="16">
    <location>
        <begin position="54"/>
        <end position="209"/>
    </location>
</feature>
<comment type="subcellular location">
    <subcellularLocation>
        <location evidence="2 15">Cytoplasm</location>
    </subcellularLocation>
</comment>
<comment type="domain">
    <text evidence="15">Lacks the C-terminal regulatory region which is replaced by HisZ.</text>
</comment>
<organism evidence="17 18">
    <name type="scientific">Symbiobacterium thermophilum</name>
    <dbReference type="NCBI Taxonomy" id="2734"/>
    <lineage>
        <taxon>Bacteria</taxon>
        <taxon>Bacillati</taxon>
        <taxon>Bacillota</taxon>
        <taxon>Clostridia</taxon>
        <taxon>Eubacteriales</taxon>
        <taxon>Symbiobacteriaceae</taxon>
        <taxon>Symbiobacterium</taxon>
    </lineage>
</organism>
<evidence type="ECO:0000256" key="1">
    <source>
        <dbReference type="ARBA" id="ARBA00000915"/>
    </source>
</evidence>
<evidence type="ECO:0000259" key="16">
    <source>
        <dbReference type="Pfam" id="PF01634"/>
    </source>
</evidence>
<evidence type="ECO:0000256" key="6">
    <source>
        <dbReference type="ARBA" id="ARBA00020998"/>
    </source>
</evidence>
<name>A0A1Y2T2N8_SYMTR</name>
<evidence type="ECO:0000256" key="13">
    <source>
        <dbReference type="ARBA" id="ARBA00023102"/>
    </source>
</evidence>
<dbReference type="PROSITE" id="PS01316">
    <property type="entry name" value="ATP_P_PHORIBOSYLTR"/>
    <property type="match status" value="1"/>
</dbReference>
<dbReference type="GO" id="GO:0003879">
    <property type="term" value="F:ATP phosphoribosyltransferase activity"/>
    <property type="evidence" value="ECO:0007669"/>
    <property type="project" value="UniProtKB-UniRule"/>
</dbReference>
<dbReference type="EMBL" id="LWLV01001439">
    <property type="protein sequence ID" value="OTA40618.1"/>
    <property type="molecule type" value="Genomic_DNA"/>
</dbReference>
<gene>
    <name evidence="15" type="primary">hisG</name>
    <name evidence="17" type="ORF">A6D92_15175</name>
</gene>
<comment type="similarity">
    <text evidence="4 15">Belongs to the ATP phosphoribosyltransferase family. Short subfamily.</text>
</comment>
<dbReference type="PANTHER" id="PTHR21403:SF8">
    <property type="entry name" value="ATP PHOSPHORIBOSYLTRANSFERASE"/>
    <property type="match status" value="1"/>
</dbReference>
<evidence type="ECO:0000313" key="18">
    <source>
        <dbReference type="Proteomes" id="UP000194267"/>
    </source>
</evidence>
<dbReference type="Pfam" id="PF01634">
    <property type="entry name" value="HisG"/>
    <property type="match status" value="1"/>
</dbReference>
<reference evidence="18" key="1">
    <citation type="submission" date="2016-04" db="EMBL/GenBank/DDBJ databases">
        <authorList>
            <person name="Antunes L.P."/>
            <person name="Martins L.F."/>
            <person name="Pereira R.V."/>
            <person name="Thomas A.M."/>
            <person name="Barbosa D."/>
            <person name="Nascimento L."/>
            <person name="Silva G.M."/>
            <person name="Condomitti G.W."/>
            <person name="Digiampietri L.A."/>
            <person name="Lombardi K.C."/>
            <person name="Ramos P.L."/>
            <person name="Quaggio R.B."/>
            <person name="Oliveira J.C."/>
            <person name="Pascon R.C."/>
            <person name="Cruz J.B."/>
            <person name="Silva A.M."/>
            <person name="Setubal J.C."/>
        </authorList>
    </citation>
    <scope>NUCLEOTIDE SEQUENCE [LARGE SCALE GENOMIC DNA]</scope>
</reference>
<evidence type="ECO:0000256" key="4">
    <source>
        <dbReference type="ARBA" id="ARBA00009489"/>
    </source>
</evidence>
<proteinExistence type="inferred from homology"/>
<keyword evidence="9 15" id="KW-0328">Glycosyltransferase</keyword>
<evidence type="ECO:0000256" key="12">
    <source>
        <dbReference type="ARBA" id="ARBA00022840"/>
    </source>
</evidence>
<keyword evidence="7 15" id="KW-0963">Cytoplasm</keyword>
<keyword evidence="13 15" id="KW-0368">Histidine biosynthesis</keyword>
<comment type="catalytic activity">
    <reaction evidence="1 15">
        <text>1-(5-phospho-beta-D-ribosyl)-ATP + diphosphate = 5-phospho-alpha-D-ribose 1-diphosphate + ATP</text>
        <dbReference type="Rhea" id="RHEA:18473"/>
        <dbReference type="ChEBI" id="CHEBI:30616"/>
        <dbReference type="ChEBI" id="CHEBI:33019"/>
        <dbReference type="ChEBI" id="CHEBI:58017"/>
        <dbReference type="ChEBI" id="CHEBI:73183"/>
        <dbReference type="EC" id="2.4.2.17"/>
    </reaction>
</comment>
<evidence type="ECO:0000256" key="2">
    <source>
        <dbReference type="ARBA" id="ARBA00004496"/>
    </source>
</evidence>
<keyword evidence="10 15" id="KW-0808">Transferase</keyword>
<dbReference type="CDD" id="cd13595">
    <property type="entry name" value="PBP2_HisGs"/>
    <property type="match status" value="1"/>
</dbReference>
<dbReference type="UniPathway" id="UPA00031">
    <property type="reaction ID" value="UER00006"/>
</dbReference>
<dbReference type="NCBIfam" id="TIGR00070">
    <property type="entry name" value="hisG"/>
    <property type="match status" value="1"/>
</dbReference>